<feature type="transmembrane region" description="Helical" evidence="1">
    <location>
        <begin position="76"/>
        <end position="101"/>
    </location>
</feature>
<dbReference type="EMBL" id="FMHY01000002">
    <property type="protein sequence ID" value="SCL59436.1"/>
    <property type="molecule type" value="Genomic_DNA"/>
</dbReference>
<dbReference type="OrthoDB" id="3295418at2"/>
<evidence type="ECO:0000313" key="3">
    <source>
        <dbReference type="Proteomes" id="UP000199696"/>
    </source>
</evidence>
<dbReference type="Proteomes" id="UP000199696">
    <property type="component" value="Unassembled WGS sequence"/>
</dbReference>
<dbReference type="STRING" id="227316.GA0070604_4052"/>
<accession>A0A1C6UZH5</accession>
<feature type="transmembrane region" description="Helical" evidence="1">
    <location>
        <begin position="138"/>
        <end position="155"/>
    </location>
</feature>
<sequence length="200" mass="21139">MIALIRSELYRVATIRSGWVSIVAFSALGALFGWYDTDAWGLLAGMGALWLAVMVVGQHHQHRTAFLLYLARTNRVLVLISQLVSSIIVAVGVVATSGVLVLAKGEVAQYRNVLTVVPIMAVFGAASAAIVRRATWLLIGYAGWFVFVEGVVGRLAAPLPFSAFLNGGAGDRDGLLVAAAWAAGVLVIAVVAIRRDLGSH</sequence>
<feature type="transmembrane region" description="Helical" evidence="1">
    <location>
        <begin position="12"/>
        <end position="33"/>
    </location>
</feature>
<keyword evidence="3" id="KW-1185">Reference proteome</keyword>
<evidence type="ECO:0008006" key="4">
    <source>
        <dbReference type="Google" id="ProtNLM"/>
    </source>
</evidence>
<proteinExistence type="predicted"/>
<dbReference type="RefSeq" id="WP_091120610.1">
    <property type="nucleotide sequence ID" value="NZ_FMHY01000002.1"/>
</dbReference>
<keyword evidence="1" id="KW-0472">Membrane</keyword>
<feature type="transmembrane region" description="Helical" evidence="1">
    <location>
        <begin position="39"/>
        <end position="56"/>
    </location>
</feature>
<organism evidence="2 3">
    <name type="scientific">Micromonospora eburnea</name>
    <dbReference type="NCBI Taxonomy" id="227316"/>
    <lineage>
        <taxon>Bacteria</taxon>
        <taxon>Bacillati</taxon>
        <taxon>Actinomycetota</taxon>
        <taxon>Actinomycetes</taxon>
        <taxon>Micromonosporales</taxon>
        <taxon>Micromonosporaceae</taxon>
        <taxon>Micromonospora</taxon>
    </lineage>
</organism>
<reference evidence="3" key="1">
    <citation type="submission" date="2016-06" db="EMBL/GenBank/DDBJ databases">
        <authorList>
            <person name="Varghese N."/>
            <person name="Submissions Spin"/>
        </authorList>
    </citation>
    <scope>NUCLEOTIDE SEQUENCE [LARGE SCALE GENOMIC DNA]</scope>
    <source>
        <strain evidence="3">DSM 44814</strain>
    </source>
</reference>
<feature type="transmembrane region" description="Helical" evidence="1">
    <location>
        <begin position="113"/>
        <end position="131"/>
    </location>
</feature>
<keyword evidence="1" id="KW-0812">Transmembrane</keyword>
<protein>
    <recommendedName>
        <fullName evidence="4">ABC-2 family transporter protein</fullName>
    </recommendedName>
</protein>
<gene>
    <name evidence="2" type="ORF">GA0070604_4052</name>
</gene>
<name>A0A1C6UZH5_9ACTN</name>
<evidence type="ECO:0000313" key="2">
    <source>
        <dbReference type="EMBL" id="SCL59436.1"/>
    </source>
</evidence>
<dbReference type="AlphaFoldDB" id="A0A1C6UZH5"/>
<keyword evidence="1" id="KW-1133">Transmembrane helix</keyword>
<evidence type="ECO:0000256" key="1">
    <source>
        <dbReference type="SAM" id="Phobius"/>
    </source>
</evidence>
<feature type="transmembrane region" description="Helical" evidence="1">
    <location>
        <begin position="175"/>
        <end position="193"/>
    </location>
</feature>